<evidence type="ECO:0000259" key="2">
    <source>
        <dbReference type="Pfam" id="PF24034"/>
    </source>
</evidence>
<gene>
    <name evidence="4" type="ORF">A6E15_17010</name>
</gene>
<dbReference type="Pfam" id="PF24036">
    <property type="entry name" value="DUF7345"/>
    <property type="match status" value="1"/>
</dbReference>
<protein>
    <recommendedName>
        <fullName evidence="6">HTH iclR-type domain-containing protein</fullName>
    </recommendedName>
</protein>
<dbReference type="EMBL" id="LWLN01000001">
    <property type="protein sequence ID" value="OLZ42555.1"/>
    <property type="molecule type" value="Genomic_DNA"/>
</dbReference>
<evidence type="ECO:0008006" key="6">
    <source>
        <dbReference type="Google" id="ProtNLM"/>
    </source>
</evidence>
<feature type="region of interest" description="Disordered" evidence="1">
    <location>
        <begin position="253"/>
        <end position="320"/>
    </location>
</feature>
<organism evidence="4 5">
    <name type="scientific">Natrinema saccharevitans</name>
    <dbReference type="NCBI Taxonomy" id="301967"/>
    <lineage>
        <taxon>Archaea</taxon>
        <taxon>Methanobacteriati</taxon>
        <taxon>Methanobacteriota</taxon>
        <taxon>Stenosarchaea group</taxon>
        <taxon>Halobacteria</taxon>
        <taxon>Halobacteriales</taxon>
        <taxon>Natrialbaceae</taxon>
        <taxon>Natrinema</taxon>
    </lineage>
</organism>
<evidence type="ECO:0000259" key="3">
    <source>
        <dbReference type="Pfam" id="PF24036"/>
    </source>
</evidence>
<comment type="caution">
    <text evidence="4">The sequence shown here is derived from an EMBL/GenBank/DDBJ whole genome shotgun (WGS) entry which is preliminary data.</text>
</comment>
<dbReference type="RefSeq" id="WP_076148068.1">
    <property type="nucleotide sequence ID" value="NZ_LWLN01000001.1"/>
</dbReference>
<dbReference type="AlphaFoldDB" id="A0A1S8B0L3"/>
<accession>A0A1S8B0L3</accession>
<reference evidence="5" key="1">
    <citation type="submission" date="2016-04" db="EMBL/GenBank/DDBJ databases">
        <authorList>
            <person name="Chen S.-C."/>
            <person name="Lai M.-C."/>
        </authorList>
    </citation>
    <scope>NUCLEOTIDE SEQUENCE [LARGE SCALE GENOMIC DNA]</scope>
    <source>
        <strain evidence="5">AB14</strain>
    </source>
</reference>
<name>A0A1S8B0L3_9EURY</name>
<evidence type="ECO:0000256" key="1">
    <source>
        <dbReference type="SAM" id="MobiDB-lite"/>
    </source>
</evidence>
<feature type="domain" description="DUF7345" evidence="3">
    <location>
        <begin position="54"/>
        <end position="181"/>
    </location>
</feature>
<dbReference type="Proteomes" id="UP000189370">
    <property type="component" value="Unassembled WGS sequence"/>
</dbReference>
<sequence>MNGRAGVTVAVVVILLVAAGPIAATGTAATGGAQSEPFTLQQDGIDADEVRMDVALRADGSADWTLEFWIRLDDNESEAAFESLREDIQDDPANHTAQFAERMNGTVATASDATGREMAAADFAVETERQSFAREYGVVRYTFRWDGFTAVEGDRLRAGDAVAGLYLDDGTRLLIEWPDGYERTSVAPDPDDERERAVIWRGDDTDFVDDEPRVVVTAGGGATGSSPLLIATGAVVLLGLGAAGAWWYRNREPTADRPDSDGTAAAGSGSESASGSDAESAAGPDVETAATGDSSPADASDPASDAVAAGTAEQVDPELLSNEEQVLRLVKERGGRMKQQAVVEELDWTDAKTSKVVSGLREDGELESFRLGRENVLSLPEVDDGIVSDSTGEDE</sequence>
<dbReference type="InterPro" id="IPR055767">
    <property type="entry name" value="DUF7343"/>
</dbReference>
<dbReference type="STRING" id="301967.A6E15_17010"/>
<feature type="compositionally biased region" description="Low complexity" evidence="1">
    <location>
        <begin position="261"/>
        <end position="310"/>
    </location>
</feature>
<evidence type="ECO:0000313" key="5">
    <source>
        <dbReference type="Proteomes" id="UP000189370"/>
    </source>
</evidence>
<dbReference type="InterPro" id="IPR055769">
    <property type="entry name" value="DUF7345"/>
</dbReference>
<feature type="domain" description="DUF7343" evidence="2">
    <location>
        <begin position="319"/>
        <end position="380"/>
    </location>
</feature>
<proteinExistence type="predicted"/>
<keyword evidence="5" id="KW-1185">Reference proteome</keyword>
<dbReference type="Pfam" id="PF24034">
    <property type="entry name" value="DUF7343"/>
    <property type="match status" value="1"/>
</dbReference>
<evidence type="ECO:0000313" key="4">
    <source>
        <dbReference type="EMBL" id="OLZ42555.1"/>
    </source>
</evidence>
<dbReference type="OrthoDB" id="27885at2157"/>